<comment type="caution">
    <text evidence="3">The sequence shown here is derived from an EMBL/GenBank/DDBJ whole genome shotgun (WGS) entry which is preliminary data.</text>
</comment>
<feature type="region of interest" description="Disordered" evidence="1">
    <location>
        <begin position="1"/>
        <end position="30"/>
    </location>
</feature>
<dbReference type="OrthoDB" id="10476499at2759"/>
<dbReference type="Proteomes" id="UP000663829">
    <property type="component" value="Unassembled WGS sequence"/>
</dbReference>
<protein>
    <submittedName>
        <fullName evidence="3">Uncharacterized protein</fullName>
    </submittedName>
</protein>
<evidence type="ECO:0000313" key="6">
    <source>
        <dbReference type="Proteomes" id="UP000663829"/>
    </source>
</evidence>
<evidence type="ECO:0000313" key="5">
    <source>
        <dbReference type="EMBL" id="CAF4160068.1"/>
    </source>
</evidence>
<dbReference type="Proteomes" id="UP000677228">
    <property type="component" value="Unassembled WGS sequence"/>
</dbReference>
<dbReference type="AlphaFoldDB" id="A0A815EWU1"/>
<evidence type="ECO:0000313" key="2">
    <source>
        <dbReference type="EMBL" id="CAF1067353.1"/>
    </source>
</evidence>
<dbReference type="EMBL" id="CAJNOK010008578">
    <property type="protein sequence ID" value="CAF1067353.1"/>
    <property type="molecule type" value="Genomic_DNA"/>
</dbReference>
<evidence type="ECO:0000313" key="3">
    <source>
        <dbReference type="EMBL" id="CAF1317232.1"/>
    </source>
</evidence>
<dbReference type="Proteomes" id="UP000682733">
    <property type="component" value="Unassembled WGS sequence"/>
</dbReference>
<organism evidence="3 6">
    <name type="scientific">Didymodactylos carnosus</name>
    <dbReference type="NCBI Taxonomy" id="1234261"/>
    <lineage>
        <taxon>Eukaryota</taxon>
        <taxon>Metazoa</taxon>
        <taxon>Spiralia</taxon>
        <taxon>Gnathifera</taxon>
        <taxon>Rotifera</taxon>
        <taxon>Eurotatoria</taxon>
        <taxon>Bdelloidea</taxon>
        <taxon>Philodinida</taxon>
        <taxon>Philodinidae</taxon>
        <taxon>Didymodactylos</taxon>
    </lineage>
</organism>
<keyword evidence="6" id="KW-1185">Reference proteome</keyword>
<evidence type="ECO:0000313" key="4">
    <source>
        <dbReference type="EMBL" id="CAF3832177.1"/>
    </source>
</evidence>
<gene>
    <name evidence="3" type="ORF">GPM918_LOCUS29294</name>
    <name evidence="2" type="ORF">OVA965_LOCUS17723</name>
    <name evidence="5" type="ORF">SRO942_LOCUS29863</name>
    <name evidence="4" type="ORF">TMI583_LOCUS17732</name>
</gene>
<sequence length="119" mass="14409">MTPLERQTVREQEHMNELQRNSAPPAHVRSVERQTIWEQEHLNELQGNPALRPHGLQIDDTERYAEFLQDQLWQDQQDQVMAVNDMGNYDFVQECRRNEELLMQKEEWKDTAFRLQQFQ</sequence>
<dbReference type="Proteomes" id="UP000681722">
    <property type="component" value="Unassembled WGS sequence"/>
</dbReference>
<accession>A0A815EWU1</accession>
<dbReference type="EMBL" id="CAJNOQ010013233">
    <property type="protein sequence ID" value="CAF1317232.1"/>
    <property type="molecule type" value="Genomic_DNA"/>
</dbReference>
<name>A0A815EWU1_9BILA</name>
<reference evidence="3" key="1">
    <citation type="submission" date="2021-02" db="EMBL/GenBank/DDBJ databases">
        <authorList>
            <person name="Nowell W R."/>
        </authorList>
    </citation>
    <scope>NUCLEOTIDE SEQUENCE</scope>
</reference>
<dbReference type="EMBL" id="CAJOBA010008592">
    <property type="protein sequence ID" value="CAF3832177.1"/>
    <property type="molecule type" value="Genomic_DNA"/>
</dbReference>
<dbReference type="EMBL" id="CAJOBC010045772">
    <property type="protein sequence ID" value="CAF4160068.1"/>
    <property type="molecule type" value="Genomic_DNA"/>
</dbReference>
<feature type="compositionally biased region" description="Basic and acidic residues" evidence="1">
    <location>
        <begin position="7"/>
        <end position="17"/>
    </location>
</feature>
<evidence type="ECO:0000256" key="1">
    <source>
        <dbReference type="SAM" id="MobiDB-lite"/>
    </source>
</evidence>
<proteinExistence type="predicted"/>